<dbReference type="AlphaFoldDB" id="A0A0W0E6K8"/>
<comment type="caution">
    <text evidence="2">The sequence shown here is derived from an EMBL/GenBank/DDBJ whole genome shotgun (WGS) entry which is preliminary data.</text>
</comment>
<proteinExistence type="predicted"/>
<dbReference type="Proteomes" id="UP000054886">
    <property type="component" value="Unassembled WGS sequence"/>
</dbReference>
<accession>A0A0W0E6K8</accession>
<evidence type="ECO:0000313" key="3">
    <source>
        <dbReference type="Proteomes" id="UP000054886"/>
    </source>
</evidence>
<protein>
    <submittedName>
        <fullName evidence="2">Vacuolar membrane protein</fullName>
    </submittedName>
</protein>
<feature type="compositionally biased region" description="Basic residues" evidence="1">
    <location>
        <begin position="224"/>
        <end position="236"/>
    </location>
</feature>
<dbReference type="VEuPathDB" id="FungiDB:GVI51_J09911"/>
<dbReference type="VEuPathDB" id="FungiDB:B1J91_J10076g"/>
<gene>
    <name evidence="2" type="ORF">AO440_003197</name>
</gene>
<sequence>MLIFLWWSITKYLNYKRTKKDYLESMATQYPYGSRGGHAHHSSIFSTASSDVYSYGGDDEKLSLGHSRSQSVDKKTHEKVKKSKIGLFGGSTNDIFKTPTRNDSWESLSDAITNYGDGSVHRFNPIQDDIQYNNRRSLFISPTVEVMNLPRQEVPDIFATPKKQQTSIYNDYDTPLIPDLSKPEDVALSPQRSHRKTPSNDKYHRRNRSSANLSPSRSPTRTPIRTRKMARDHRKTPSMYLEDLLDDNY</sequence>
<reference evidence="2 3" key="1">
    <citation type="submission" date="2015-10" db="EMBL/GenBank/DDBJ databases">
        <title>Draft genomes sequences of Candida glabrata isolates 1A, 1B, 2A, 2B, 3A and 3B.</title>
        <authorList>
            <person name="Haavelsrud O.E."/>
            <person name="Gaustad P."/>
        </authorList>
    </citation>
    <scope>NUCLEOTIDE SEQUENCE [LARGE SCALE GENOMIC DNA]</scope>
    <source>
        <strain evidence="2">910700640</strain>
    </source>
</reference>
<evidence type="ECO:0000256" key="1">
    <source>
        <dbReference type="SAM" id="MobiDB-lite"/>
    </source>
</evidence>
<dbReference type="EMBL" id="LLZZ01000053">
    <property type="protein sequence ID" value="KTB10437.1"/>
    <property type="molecule type" value="Genomic_DNA"/>
</dbReference>
<feature type="compositionally biased region" description="Low complexity" evidence="1">
    <location>
        <begin position="214"/>
        <end position="223"/>
    </location>
</feature>
<feature type="region of interest" description="Disordered" evidence="1">
    <location>
        <begin position="170"/>
        <end position="249"/>
    </location>
</feature>
<dbReference type="VEuPathDB" id="FungiDB:GWK60_J09889"/>
<name>A0A0W0E6K8_CANGB</name>
<organism evidence="2 3">
    <name type="scientific">Candida glabrata</name>
    <name type="common">Yeast</name>
    <name type="synonym">Torulopsis glabrata</name>
    <dbReference type="NCBI Taxonomy" id="5478"/>
    <lineage>
        <taxon>Eukaryota</taxon>
        <taxon>Fungi</taxon>
        <taxon>Dikarya</taxon>
        <taxon>Ascomycota</taxon>
        <taxon>Saccharomycotina</taxon>
        <taxon>Saccharomycetes</taxon>
        <taxon>Saccharomycetales</taxon>
        <taxon>Saccharomycetaceae</taxon>
        <taxon>Nakaseomyces</taxon>
    </lineage>
</organism>
<dbReference type="VEuPathDB" id="FungiDB:CAGL0J10076g"/>
<evidence type="ECO:0000313" key="2">
    <source>
        <dbReference type="EMBL" id="KTB10437.1"/>
    </source>
</evidence>
<feature type="compositionally biased region" description="Basic residues" evidence="1">
    <location>
        <begin position="192"/>
        <end position="208"/>
    </location>
</feature>